<dbReference type="Gene3D" id="3.40.30.10">
    <property type="entry name" value="Glutaredoxin"/>
    <property type="match status" value="1"/>
</dbReference>
<keyword evidence="6" id="KW-1185">Reference proteome</keyword>
<proteinExistence type="inferred from homology"/>
<dbReference type="PANTHER" id="PTHR12151">
    <property type="entry name" value="ELECTRON TRANSPORT PROTIN SCO1/SENC FAMILY MEMBER"/>
    <property type="match status" value="1"/>
</dbReference>
<sequence length="229" mass="25083">MAMTPPLQPGRPNHSPGDARHRVLSGAVRRLSAIPLFALSLALLTGTALAHEPHTGDRSNHRTAASQVAVELVDLPLVDHQGTTRRFRSEVIGDSIVAVTVVYTSCTTVCPVISAVFQRVQAQLEEELGERVVLISISVDPARDTPRRLADYRQRFAAQPGWVWLTGERGNVMRVLDGLGAYTPDPDDHPIMVVVGDGRSDQWRRDFGLQAPDDIVARIHTLLAQREAP</sequence>
<dbReference type="AlphaFoldDB" id="A0A2N7UP74"/>
<reference evidence="5 6" key="1">
    <citation type="submission" date="2018-01" db="EMBL/GenBank/DDBJ databases">
        <title>Halomonas endophytica sp. nov., isolated from storage liquid in the stems of Populus euphratica.</title>
        <authorList>
            <person name="Chen C."/>
        </authorList>
    </citation>
    <scope>NUCLEOTIDE SEQUENCE [LARGE SCALE GENOMIC DNA]</scope>
    <source>
        <strain evidence="5 6">BZ-SZ-XJ27</strain>
    </source>
</reference>
<accession>A0A2N7UP74</accession>
<dbReference type="EMBL" id="PNRG01000005">
    <property type="protein sequence ID" value="PMR82247.1"/>
    <property type="molecule type" value="Genomic_DNA"/>
</dbReference>
<keyword evidence="2" id="KW-0479">Metal-binding</keyword>
<evidence type="ECO:0000256" key="4">
    <source>
        <dbReference type="SAM" id="MobiDB-lite"/>
    </source>
</evidence>
<dbReference type="InterPro" id="IPR036249">
    <property type="entry name" value="Thioredoxin-like_sf"/>
</dbReference>
<evidence type="ECO:0000313" key="5">
    <source>
        <dbReference type="EMBL" id="PMR82247.1"/>
    </source>
</evidence>
<protein>
    <submittedName>
        <fullName evidence="5">SCO family protein</fullName>
    </submittedName>
</protein>
<keyword evidence="3" id="KW-1015">Disulfide bond</keyword>
<organism evidence="5 6">
    <name type="scientific">Halomonas urumqiensis</name>
    <dbReference type="NCBI Taxonomy" id="1684789"/>
    <lineage>
        <taxon>Bacteria</taxon>
        <taxon>Pseudomonadati</taxon>
        <taxon>Pseudomonadota</taxon>
        <taxon>Gammaproteobacteria</taxon>
        <taxon>Oceanospirillales</taxon>
        <taxon>Halomonadaceae</taxon>
        <taxon>Halomonas</taxon>
    </lineage>
</organism>
<evidence type="ECO:0000256" key="1">
    <source>
        <dbReference type="ARBA" id="ARBA00010996"/>
    </source>
</evidence>
<name>A0A2N7UP74_9GAMM</name>
<feature type="region of interest" description="Disordered" evidence="4">
    <location>
        <begin position="1"/>
        <end position="20"/>
    </location>
</feature>
<feature type="binding site" evidence="2">
    <location>
        <position position="110"/>
    </location>
    <ligand>
        <name>Cu cation</name>
        <dbReference type="ChEBI" id="CHEBI:23378"/>
    </ligand>
</feature>
<feature type="binding site" evidence="2">
    <location>
        <position position="106"/>
    </location>
    <ligand>
        <name>Cu cation</name>
        <dbReference type="ChEBI" id="CHEBI:23378"/>
    </ligand>
</feature>
<gene>
    <name evidence="5" type="ORF">C1H70_03425</name>
</gene>
<dbReference type="InterPro" id="IPR003782">
    <property type="entry name" value="SCO1/SenC"/>
</dbReference>
<feature type="disulfide bond" description="Redox-active" evidence="3">
    <location>
        <begin position="106"/>
        <end position="110"/>
    </location>
</feature>
<dbReference type="PANTHER" id="PTHR12151:SF25">
    <property type="entry name" value="LINALOOL DEHYDRATASE_ISOMERASE DOMAIN-CONTAINING PROTEIN"/>
    <property type="match status" value="1"/>
</dbReference>
<comment type="caution">
    <text evidence="5">The sequence shown here is derived from an EMBL/GenBank/DDBJ whole genome shotgun (WGS) entry which is preliminary data.</text>
</comment>
<dbReference type="OrthoDB" id="5567697at2"/>
<dbReference type="CDD" id="cd02968">
    <property type="entry name" value="SCO"/>
    <property type="match status" value="1"/>
</dbReference>
<evidence type="ECO:0000256" key="3">
    <source>
        <dbReference type="PIRSR" id="PIRSR603782-2"/>
    </source>
</evidence>
<evidence type="ECO:0000256" key="2">
    <source>
        <dbReference type="PIRSR" id="PIRSR603782-1"/>
    </source>
</evidence>
<evidence type="ECO:0000313" key="6">
    <source>
        <dbReference type="Proteomes" id="UP000235547"/>
    </source>
</evidence>
<dbReference type="SUPFAM" id="SSF52833">
    <property type="entry name" value="Thioredoxin-like"/>
    <property type="match status" value="1"/>
</dbReference>
<dbReference type="GO" id="GO:0046872">
    <property type="term" value="F:metal ion binding"/>
    <property type="evidence" value="ECO:0007669"/>
    <property type="project" value="UniProtKB-KW"/>
</dbReference>
<dbReference type="Proteomes" id="UP000235547">
    <property type="component" value="Unassembled WGS sequence"/>
</dbReference>
<comment type="similarity">
    <text evidence="1">Belongs to the SCO1/2 family.</text>
</comment>
<dbReference type="Pfam" id="PF02630">
    <property type="entry name" value="SCO1-SenC"/>
    <property type="match status" value="1"/>
</dbReference>
<keyword evidence="2" id="KW-0186">Copper</keyword>